<evidence type="ECO:0000313" key="2">
    <source>
        <dbReference type="EMBL" id="KKK49732.1"/>
    </source>
</evidence>
<proteinExistence type="predicted"/>
<comment type="caution">
    <text evidence="2">The sequence shown here is derived from an EMBL/GenBank/DDBJ whole genome shotgun (WGS) entry which is preliminary data.</text>
</comment>
<feature type="non-terminal residue" evidence="2">
    <location>
        <position position="86"/>
    </location>
</feature>
<protein>
    <recommendedName>
        <fullName evidence="1">YopX protein domain-containing protein</fullName>
    </recommendedName>
</protein>
<sequence>MDIKVRGWHVKQQRMIPCEEMVRDQLTLLTDGRFINVHGKSTSLSHIFEHEEFIPLLWTGQYDVNAVEIYNDDIVKAERNCLYFDG</sequence>
<dbReference type="SUPFAM" id="SSF159006">
    <property type="entry name" value="YopX-like"/>
    <property type="match status" value="1"/>
</dbReference>
<dbReference type="AlphaFoldDB" id="A0A0F8VZC7"/>
<reference evidence="2" key="1">
    <citation type="journal article" date="2015" name="Nature">
        <title>Complex archaea that bridge the gap between prokaryotes and eukaryotes.</title>
        <authorList>
            <person name="Spang A."/>
            <person name="Saw J.H."/>
            <person name="Jorgensen S.L."/>
            <person name="Zaremba-Niedzwiedzka K."/>
            <person name="Martijn J."/>
            <person name="Lind A.E."/>
            <person name="van Eijk R."/>
            <person name="Schleper C."/>
            <person name="Guy L."/>
            <person name="Ettema T.J."/>
        </authorList>
    </citation>
    <scope>NUCLEOTIDE SEQUENCE</scope>
</reference>
<name>A0A0F8VZC7_9ZZZZ</name>
<organism evidence="2">
    <name type="scientific">marine sediment metagenome</name>
    <dbReference type="NCBI Taxonomy" id="412755"/>
    <lineage>
        <taxon>unclassified sequences</taxon>
        <taxon>metagenomes</taxon>
        <taxon>ecological metagenomes</taxon>
    </lineage>
</organism>
<dbReference type="EMBL" id="LAZR01068385">
    <property type="protein sequence ID" value="KKK49732.1"/>
    <property type="molecule type" value="Genomic_DNA"/>
</dbReference>
<gene>
    <name evidence="2" type="ORF">LCGC14_3132040</name>
</gene>
<dbReference type="InterPro" id="IPR019096">
    <property type="entry name" value="YopX_protein"/>
</dbReference>
<evidence type="ECO:0000259" key="1">
    <source>
        <dbReference type="Pfam" id="PF09643"/>
    </source>
</evidence>
<accession>A0A0F8VZC7</accession>
<feature type="domain" description="YopX protein" evidence="1">
    <location>
        <begin position="6"/>
        <end position="81"/>
    </location>
</feature>
<dbReference type="Pfam" id="PF09643">
    <property type="entry name" value="YopX"/>
    <property type="match status" value="1"/>
</dbReference>